<dbReference type="EMBL" id="CP155447">
    <property type="protein sequence ID" value="XBH01860.1"/>
    <property type="molecule type" value="Genomic_DNA"/>
</dbReference>
<organism evidence="2">
    <name type="scientific">Singulisphaera sp. Ch08</name>
    <dbReference type="NCBI Taxonomy" id="3120278"/>
    <lineage>
        <taxon>Bacteria</taxon>
        <taxon>Pseudomonadati</taxon>
        <taxon>Planctomycetota</taxon>
        <taxon>Planctomycetia</taxon>
        <taxon>Isosphaerales</taxon>
        <taxon>Isosphaeraceae</taxon>
        <taxon>Singulisphaera</taxon>
    </lineage>
</organism>
<evidence type="ECO:0000313" key="2">
    <source>
        <dbReference type="EMBL" id="XBH01860.1"/>
    </source>
</evidence>
<proteinExistence type="predicted"/>
<protein>
    <submittedName>
        <fullName evidence="2">RICIN domain-containing protein</fullName>
    </submittedName>
</protein>
<dbReference type="RefSeq" id="WP_406694605.1">
    <property type="nucleotide sequence ID" value="NZ_CP155447.1"/>
</dbReference>
<dbReference type="InterPro" id="IPR035992">
    <property type="entry name" value="Ricin_B-like_lectins"/>
</dbReference>
<dbReference type="CDD" id="cd00161">
    <property type="entry name" value="beta-trefoil_Ricin-like"/>
    <property type="match status" value="1"/>
</dbReference>
<dbReference type="SUPFAM" id="SSF50370">
    <property type="entry name" value="Ricin B-like lectins"/>
    <property type="match status" value="1"/>
</dbReference>
<accession>A0AAU7C9R7</accession>
<name>A0AAU7C9R7_9BACT</name>
<gene>
    <name evidence="2" type="ORF">V5E97_26405</name>
</gene>
<dbReference type="Pfam" id="PF14200">
    <property type="entry name" value="RicinB_lectin_2"/>
    <property type="match status" value="1"/>
</dbReference>
<dbReference type="InterPro" id="IPR000772">
    <property type="entry name" value="Ricin_B_lectin"/>
</dbReference>
<sequence>MFYKLVNRASGKVLDAHSDDVNQNGCRIQLWTDTGGRQQLWRIE</sequence>
<dbReference type="Gene3D" id="2.80.10.50">
    <property type="match status" value="1"/>
</dbReference>
<feature type="domain" description="Ricin B lectin" evidence="1">
    <location>
        <begin position="3"/>
        <end position="43"/>
    </location>
</feature>
<dbReference type="PROSITE" id="PS50231">
    <property type="entry name" value="RICIN_B_LECTIN"/>
    <property type="match status" value="1"/>
</dbReference>
<dbReference type="AlphaFoldDB" id="A0AAU7C9R7"/>
<reference evidence="2" key="1">
    <citation type="submission" date="2024-05" db="EMBL/GenBank/DDBJ databases">
        <title>Planctomycetes of the genus Singulisphaera possess chitinolytic capabilities.</title>
        <authorList>
            <person name="Ivanova A."/>
        </authorList>
    </citation>
    <scope>NUCLEOTIDE SEQUENCE</scope>
    <source>
        <strain evidence="2">Ch08T</strain>
    </source>
</reference>
<evidence type="ECO:0000259" key="1">
    <source>
        <dbReference type="Pfam" id="PF14200"/>
    </source>
</evidence>